<feature type="coiled-coil region" evidence="1">
    <location>
        <begin position="359"/>
        <end position="386"/>
    </location>
</feature>
<dbReference type="InterPro" id="IPR007345">
    <property type="entry name" value="Polysacch_pyruvyl_Trfase"/>
</dbReference>
<reference evidence="3 4" key="1">
    <citation type="submission" date="2016-11" db="EMBL/GenBank/DDBJ databases">
        <authorList>
            <person name="Jaros S."/>
            <person name="Januszkiewicz K."/>
            <person name="Wedrychowicz H."/>
        </authorList>
    </citation>
    <scope>NUCLEOTIDE SEQUENCE [LARGE SCALE GENOMIC DNA]</scope>
    <source>
        <strain evidence="3 4">DSM 43832</strain>
    </source>
</reference>
<evidence type="ECO:0000313" key="3">
    <source>
        <dbReference type="EMBL" id="SHL22001.1"/>
    </source>
</evidence>
<dbReference type="EMBL" id="FRAP01000021">
    <property type="protein sequence ID" value="SHL22001.1"/>
    <property type="molecule type" value="Genomic_DNA"/>
</dbReference>
<keyword evidence="1" id="KW-0175">Coiled coil</keyword>
<sequence length="407" mass="43603">MGERGAPRRAARRIGLFGLLGSGNLGNDASLEAVVAFLRARFPDAELVAMCAGPERVSAAHGIPAVPLHSYDYAGPPRRLDPLRKLWAKLRDTVRTAVFVRRCDVVVVPGMGVLETTLPLRPWGWPWTLFVLAASGRLVGTTVALVGVGANEIRAPLTRRLIVAAARLTTRRSFRDQLSKDALARMGVDTSGDEVHPDLVFTLPEPADGAVVPRSVAVGVIDYHGGDDDRAHAEEIHAAYQAAITAFVGSLLDEGRQVRLVTGDDVDRTVVATVVAAVTRSRPGLARDRLLAEPVSSYAELMSRLQPAEVVVASRYHNVIAALKLGKPTVALGYGAKNDVLMAAVGLGGFTQSLRALDLDRLQEQLRAAEAERDRLVDEITRATKEFRAQLDGTFDRLAAALTGPAG</sequence>
<dbReference type="AlphaFoldDB" id="A0A1M6YUL8"/>
<dbReference type="RefSeq" id="WP_073459594.1">
    <property type="nucleotide sequence ID" value="NZ_CALGVN010000008.1"/>
</dbReference>
<accession>A0A1M6YUL8</accession>
<protein>
    <submittedName>
        <fullName evidence="3">Polysaccharide pyruvyl transferase family protein WcaK</fullName>
    </submittedName>
</protein>
<organism evidence="3 4">
    <name type="scientific">Pseudonocardia thermophila</name>
    <dbReference type="NCBI Taxonomy" id="1848"/>
    <lineage>
        <taxon>Bacteria</taxon>
        <taxon>Bacillati</taxon>
        <taxon>Actinomycetota</taxon>
        <taxon>Actinomycetes</taxon>
        <taxon>Pseudonocardiales</taxon>
        <taxon>Pseudonocardiaceae</taxon>
        <taxon>Pseudonocardia</taxon>
    </lineage>
</organism>
<dbReference type="STRING" id="1848.SAMN05443637_12187"/>
<evidence type="ECO:0000313" key="4">
    <source>
        <dbReference type="Proteomes" id="UP000184363"/>
    </source>
</evidence>
<name>A0A1M6YUL8_PSETH</name>
<gene>
    <name evidence="3" type="ORF">SAMN05443637_12187</name>
</gene>
<proteinExistence type="predicted"/>
<dbReference type="Pfam" id="PF04230">
    <property type="entry name" value="PS_pyruv_trans"/>
    <property type="match status" value="1"/>
</dbReference>
<feature type="domain" description="Polysaccharide pyruvyl transferase" evidence="2">
    <location>
        <begin position="24"/>
        <end position="334"/>
    </location>
</feature>
<dbReference type="GO" id="GO:0016740">
    <property type="term" value="F:transferase activity"/>
    <property type="evidence" value="ECO:0007669"/>
    <property type="project" value="UniProtKB-KW"/>
</dbReference>
<evidence type="ECO:0000256" key="1">
    <source>
        <dbReference type="SAM" id="Coils"/>
    </source>
</evidence>
<keyword evidence="4" id="KW-1185">Reference proteome</keyword>
<dbReference type="PANTHER" id="PTHR36836:SF1">
    <property type="entry name" value="COLANIC ACID BIOSYNTHESIS PROTEIN WCAK"/>
    <property type="match status" value="1"/>
</dbReference>
<keyword evidence="3" id="KW-0808">Transferase</keyword>
<dbReference type="PANTHER" id="PTHR36836">
    <property type="entry name" value="COLANIC ACID BIOSYNTHESIS PROTEIN WCAK"/>
    <property type="match status" value="1"/>
</dbReference>
<evidence type="ECO:0000259" key="2">
    <source>
        <dbReference type="Pfam" id="PF04230"/>
    </source>
</evidence>
<dbReference type="Proteomes" id="UP000184363">
    <property type="component" value="Unassembled WGS sequence"/>
</dbReference>